<keyword evidence="5" id="KW-1185">Reference proteome</keyword>
<proteinExistence type="predicted"/>
<protein>
    <recommendedName>
        <fullName evidence="2">Curli production assembly/transport component CsgE</fullName>
    </recommendedName>
</protein>
<evidence type="ECO:0000256" key="2">
    <source>
        <dbReference type="ARBA" id="ARBA00014024"/>
    </source>
</evidence>
<evidence type="ECO:0000313" key="5">
    <source>
        <dbReference type="Proteomes" id="UP000798602"/>
    </source>
</evidence>
<name>A0ABW9ZAT7_9FLAO</name>
<comment type="function">
    <text evidence="1">May be involved in the biogenesis of curli organelles.</text>
</comment>
<organism evidence="4 5">
    <name type="scientific">Flavobacterium ichthyis</name>
    <dbReference type="NCBI Taxonomy" id="2698827"/>
    <lineage>
        <taxon>Bacteria</taxon>
        <taxon>Pseudomonadati</taxon>
        <taxon>Bacteroidota</taxon>
        <taxon>Flavobacteriia</taxon>
        <taxon>Flavobacteriales</taxon>
        <taxon>Flavobacteriaceae</taxon>
        <taxon>Flavobacterium</taxon>
    </lineage>
</organism>
<keyword evidence="3" id="KW-0732">Signal</keyword>
<dbReference type="Pfam" id="PF10627">
    <property type="entry name" value="CsgE"/>
    <property type="match status" value="1"/>
</dbReference>
<gene>
    <name evidence="4" type="ORF">GV828_08565</name>
</gene>
<dbReference type="EMBL" id="JAABLM010000009">
    <property type="protein sequence ID" value="NBL65246.1"/>
    <property type="molecule type" value="Genomic_DNA"/>
</dbReference>
<evidence type="ECO:0000256" key="1">
    <source>
        <dbReference type="ARBA" id="ARBA00003989"/>
    </source>
</evidence>
<reference evidence="5" key="1">
    <citation type="submission" date="2020-01" db="EMBL/GenBank/DDBJ databases">
        <title>Sphingomonas sp. strain CSW-10.</title>
        <authorList>
            <person name="Chen W.-M."/>
        </authorList>
    </citation>
    <scope>NUCLEOTIDE SEQUENCE [LARGE SCALE GENOMIC DNA]</scope>
    <source>
        <strain evidence="5">NST-5</strain>
    </source>
</reference>
<comment type="caution">
    <text evidence="4">The sequence shown here is derived from an EMBL/GenBank/DDBJ whole genome shotgun (WGS) entry which is preliminary data.</text>
</comment>
<dbReference type="Proteomes" id="UP000798602">
    <property type="component" value="Unassembled WGS sequence"/>
</dbReference>
<evidence type="ECO:0000313" key="4">
    <source>
        <dbReference type="EMBL" id="NBL65246.1"/>
    </source>
</evidence>
<dbReference type="InterPro" id="IPR018900">
    <property type="entry name" value="Curli_CsgE"/>
</dbReference>
<accession>A0ABW9ZAT7</accession>
<evidence type="ECO:0000256" key="3">
    <source>
        <dbReference type="ARBA" id="ARBA00022729"/>
    </source>
</evidence>
<sequence length="100" mass="11706">MLSGIVSDDTKTKIGKDFYDMYYYMYNDKKVNSKKIVTVSEELSFARTTKLIITVENNIVLEFIAKPDEEFLKYMAQESINATINQLKKLEKQSKQITQY</sequence>